<protein>
    <submittedName>
        <fullName evidence="4">Gfo/Idh/MocA family oxidoreductase</fullName>
    </submittedName>
</protein>
<feature type="compositionally biased region" description="Low complexity" evidence="1">
    <location>
        <begin position="1"/>
        <end position="14"/>
    </location>
</feature>
<dbReference type="SUPFAM" id="SSF55347">
    <property type="entry name" value="Glyceraldehyde-3-phosphate dehydrogenase-like, C-terminal domain"/>
    <property type="match status" value="1"/>
</dbReference>
<evidence type="ECO:0000313" key="5">
    <source>
        <dbReference type="Proteomes" id="UP001326110"/>
    </source>
</evidence>
<feature type="domain" description="Gfo/Idh/MocA-like oxidoreductase C-terminal" evidence="3">
    <location>
        <begin position="194"/>
        <end position="467"/>
    </location>
</feature>
<keyword evidence="5" id="KW-1185">Reference proteome</keyword>
<gene>
    <name evidence="4" type="ORF">SR858_06810</name>
</gene>
<dbReference type="InterPro" id="IPR004104">
    <property type="entry name" value="Gfo/Idh/MocA-like_OxRdtase_C"/>
</dbReference>
<feature type="region of interest" description="Disordered" evidence="1">
    <location>
        <begin position="1"/>
        <end position="21"/>
    </location>
</feature>
<dbReference type="Gene3D" id="3.30.360.10">
    <property type="entry name" value="Dihydrodipicolinate Reductase, domain 2"/>
    <property type="match status" value="1"/>
</dbReference>
<dbReference type="Gene3D" id="3.40.50.720">
    <property type="entry name" value="NAD(P)-binding Rossmann-like Domain"/>
    <property type="match status" value="1"/>
</dbReference>
<evidence type="ECO:0000259" key="3">
    <source>
        <dbReference type="Pfam" id="PF02894"/>
    </source>
</evidence>
<evidence type="ECO:0000256" key="1">
    <source>
        <dbReference type="SAM" id="MobiDB-lite"/>
    </source>
</evidence>
<dbReference type="InterPro" id="IPR036291">
    <property type="entry name" value="NAD(P)-bd_dom_sf"/>
</dbReference>
<dbReference type="Pfam" id="PF02894">
    <property type="entry name" value="GFO_IDH_MocA_C"/>
    <property type="match status" value="1"/>
</dbReference>
<organism evidence="4 5">
    <name type="scientific">Duganella zoogloeoides</name>
    <dbReference type="NCBI Taxonomy" id="75659"/>
    <lineage>
        <taxon>Bacteria</taxon>
        <taxon>Pseudomonadati</taxon>
        <taxon>Pseudomonadota</taxon>
        <taxon>Betaproteobacteria</taxon>
        <taxon>Burkholderiales</taxon>
        <taxon>Oxalobacteraceae</taxon>
        <taxon>Telluria group</taxon>
        <taxon>Duganella</taxon>
    </lineage>
</organism>
<feature type="domain" description="Gfo/Idh/MocA-like oxidoreductase N-terminal" evidence="2">
    <location>
        <begin position="53"/>
        <end position="180"/>
    </location>
</feature>
<dbReference type="EMBL" id="CP140152">
    <property type="protein sequence ID" value="WQH06042.1"/>
    <property type="molecule type" value="Genomic_DNA"/>
</dbReference>
<dbReference type="Proteomes" id="UP001326110">
    <property type="component" value="Chromosome"/>
</dbReference>
<evidence type="ECO:0000259" key="2">
    <source>
        <dbReference type="Pfam" id="PF01408"/>
    </source>
</evidence>
<sequence>MHNDNNSDNNSDIDSGADRQAGTSRRTILKAVGATATGLLLGSSACAAAPRKRYAVVGVGSRARMFTRAITDDFRDDNDIVAVCDNNAGRAALAVRTIAATGASHPRAYSAAQFDTMIRETRPDYVIVTTVDATHDDYIVRALDLGCDVITEKPMTTTAAKAQRILDAVKRSGRHVRVTFNYRYAPPRTQVKDILMSGEIGDVLSVDFTWLLNTVHGADYFRRWHSNKARSGGLMIHKATHHFDLVNWWLGAQPERVHAFGSRQFYTPQTARRLGLQGAHERCLTCSEKARCAFYFDLAADAGLKALYLENEQYDGYFRDQCVWRPEIDIEDTMNVMVRYDNNVQLNYALSAYDAWEGYHIAFNGTKGRLEHRIVEKVGVAGANEVQSMSEGVHTRIIPLRGAARDIEPWVGKGGHGGGDLVMLTEIFGKAPADKYLRMADERAGAWSCLVGVAANRCFETGQTVKIADLIKGLTPPDRPAMPSRTGPLKVKMT</sequence>
<evidence type="ECO:0000313" key="4">
    <source>
        <dbReference type="EMBL" id="WQH06042.1"/>
    </source>
</evidence>
<name>A0ABZ0Y1Y2_9BURK</name>
<dbReference type="RefSeq" id="WP_019921994.1">
    <property type="nucleotide sequence ID" value="NZ_CP140152.1"/>
</dbReference>
<dbReference type="PANTHER" id="PTHR43377:SF2">
    <property type="entry name" value="BINDING ROSSMANN FOLD OXIDOREDUCTASE, PUTATIVE (AFU_ORTHOLOGUE AFUA_4G00560)-RELATED"/>
    <property type="match status" value="1"/>
</dbReference>
<reference evidence="4 5" key="1">
    <citation type="submission" date="2023-11" db="EMBL/GenBank/DDBJ databases">
        <title>MicrobeMod: A computational toolkit for identifying prokaryotic methylation and restriction-modification with nanopore sequencing.</title>
        <authorList>
            <person name="Crits-Christoph A."/>
            <person name="Kang S.C."/>
            <person name="Lee H."/>
            <person name="Ostrov N."/>
        </authorList>
    </citation>
    <scope>NUCLEOTIDE SEQUENCE [LARGE SCALE GENOMIC DNA]</scope>
    <source>
        <strain evidence="4 5">ATCC 25935</strain>
    </source>
</reference>
<dbReference type="InterPro" id="IPR000683">
    <property type="entry name" value="Gfo/Idh/MocA-like_OxRdtase_N"/>
</dbReference>
<dbReference type="GeneID" id="43163722"/>
<dbReference type="InterPro" id="IPR051450">
    <property type="entry name" value="Gfo/Idh/MocA_Oxidoreductases"/>
</dbReference>
<dbReference type="SUPFAM" id="SSF51735">
    <property type="entry name" value="NAD(P)-binding Rossmann-fold domains"/>
    <property type="match status" value="1"/>
</dbReference>
<proteinExistence type="predicted"/>
<dbReference type="PANTHER" id="PTHR43377">
    <property type="entry name" value="BILIVERDIN REDUCTASE A"/>
    <property type="match status" value="1"/>
</dbReference>
<accession>A0ABZ0Y1Y2</accession>
<dbReference type="InterPro" id="IPR006311">
    <property type="entry name" value="TAT_signal"/>
</dbReference>
<dbReference type="PROSITE" id="PS51318">
    <property type="entry name" value="TAT"/>
    <property type="match status" value="1"/>
</dbReference>
<dbReference type="Pfam" id="PF01408">
    <property type="entry name" value="GFO_IDH_MocA"/>
    <property type="match status" value="1"/>
</dbReference>